<protein>
    <recommendedName>
        <fullName evidence="4">Elongin-A</fullName>
    </recommendedName>
</protein>
<evidence type="ECO:0000256" key="1">
    <source>
        <dbReference type="SAM" id="MobiDB-lite"/>
    </source>
</evidence>
<dbReference type="Gene3D" id="6.10.250.3180">
    <property type="match status" value="1"/>
</dbReference>
<dbReference type="Gramene" id="RZC58647">
    <property type="protein sequence ID" value="RZC58647"/>
    <property type="gene ID" value="C5167_005946"/>
</dbReference>
<dbReference type="Proteomes" id="UP000316621">
    <property type="component" value="Chromosome 4"/>
</dbReference>
<dbReference type="OrthoDB" id="21513at2759"/>
<dbReference type="Pfam" id="PF06881">
    <property type="entry name" value="Elongin_A"/>
    <property type="match status" value="1"/>
</dbReference>
<gene>
    <name evidence="2" type="ORF">C5167_005946</name>
</gene>
<accession>A0A4Y7JCV7</accession>
<dbReference type="STRING" id="3469.A0A4Y7JCV7"/>
<evidence type="ECO:0000313" key="2">
    <source>
        <dbReference type="EMBL" id="RZC58647.1"/>
    </source>
</evidence>
<evidence type="ECO:0000313" key="3">
    <source>
        <dbReference type="Proteomes" id="UP000316621"/>
    </source>
</evidence>
<evidence type="ECO:0008006" key="4">
    <source>
        <dbReference type="Google" id="ProtNLM"/>
    </source>
</evidence>
<dbReference type="OMA" id="NSQAKMK"/>
<dbReference type="GO" id="GO:0070449">
    <property type="term" value="C:elongin complex"/>
    <property type="evidence" value="ECO:0007669"/>
    <property type="project" value="InterPro"/>
</dbReference>
<feature type="region of interest" description="Disordered" evidence="1">
    <location>
        <begin position="143"/>
        <end position="163"/>
    </location>
</feature>
<sequence length="226" mass="25677">MYGRKIPTLLELCVQTAIDNVRYLGDVGETDIDLLGEILPHCTADQLMHIEKSSIERDLSPVTDKLWRKFYEKHFGAESTKTLIERMNRKKVTFKWMQLYEAKQKDLESVQEESGNKLKELYKKEQNRRQSRQIQVVTKVPPAKRPFWGGAGGSGFGSNSTNTKGRLIKKAKMEFLNSHEAKTAAMKKRNLLSNQRIAPRTMTPPARFGGQSSSSSGLAKPLPRRP</sequence>
<feature type="region of interest" description="Disordered" evidence="1">
    <location>
        <begin position="188"/>
        <end position="226"/>
    </location>
</feature>
<proteinExistence type="predicted"/>
<keyword evidence="3" id="KW-1185">Reference proteome</keyword>
<dbReference type="GO" id="GO:0006368">
    <property type="term" value="P:transcription elongation by RNA polymerase II"/>
    <property type="evidence" value="ECO:0007669"/>
    <property type="project" value="InterPro"/>
</dbReference>
<dbReference type="AlphaFoldDB" id="A0A4Y7JCV7"/>
<dbReference type="EMBL" id="CM010718">
    <property type="protein sequence ID" value="RZC58647.1"/>
    <property type="molecule type" value="Genomic_DNA"/>
</dbReference>
<dbReference type="PANTHER" id="PTHR47543">
    <property type="entry name" value="OS08G0169600 PROTEIN"/>
    <property type="match status" value="1"/>
</dbReference>
<name>A0A4Y7JCV7_PAPSO</name>
<organism evidence="2 3">
    <name type="scientific">Papaver somniferum</name>
    <name type="common">Opium poppy</name>
    <dbReference type="NCBI Taxonomy" id="3469"/>
    <lineage>
        <taxon>Eukaryota</taxon>
        <taxon>Viridiplantae</taxon>
        <taxon>Streptophyta</taxon>
        <taxon>Embryophyta</taxon>
        <taxon>Tracheophyta</taxon>
        <taxon>Spermatophyta</taxon>
        <taxon>Magnoliopsida</taxon>
        <taxon>Ranunculales</taxon>
        <taxon>Papaveraceae</taxon>
        <taxon>Papaveroideae</taxon>
        <taxon>Papaver</taxon>
    </lineage>
</organism>
<dbReference type="InterPro" id="IPR010684">
    <property type="entry name" value="RNA_pol_II_trans_fac_SIII_A"/>
</dbReference>
<reference evidence="2 3" key="1">
    <citation type="journal article" date="2018" name="Science">
        <title>The opium poppy genome and morphinan production.</title>
        <authorList>
            <person name="Guo L."/>
            <person name="Winzer T."/>
            <person name="Yang X."/>
            <person name="Li Y."/>
            <person name="Ning Z."/>
            <person name="He Z."/>
            <person name="Teodor R."/>
            <person name="Lu Y."/>
            <person name="Bowser T.A."/>
            <person name="Graham I.A."/>
            <person name="Ye K."/>
        </authorList>
    </citation>
    <scope>NUCLEOTIDE SEQUENCE [LARGE SCALE GENOMIC DNA]</scope>
    <source>
        <strain evidence="3">cv. HN1</strain>
        <tissue evidence="2">Leaves</tissue>
    </source>
</reference>
<dbReference type="PANTHER" id="PTHR47543:SF2">
    <property type="entry name" value="RNA POLYMERASE II TRANSCRIPTION FACTOR SIII SUBUNIT A"/>
    <property type="match status" value="1"/>
</dbReference>